<feature type="region of interest" description="Disordered" evidence="2">
    <location>
        <begin position="216"/>
        <end position="246"/>
    </location>
</feature>
<feature type="compositionally biased region" description="Polar residues" evidence="2">
    <location>
        <begin position="402"/>
        <end position="414"/>
    </location>
</feature>
<evidence type="ECO:0000313" key="4">
    <source>
        <dbReference type="EMBL" id="KAK0177824.1"/>
    </source>
</evidence>
<feature type="compositionally biased region" description="Low complexity" evidence="2">
    <location>
        <begin position="274"/>
        <end position="286"/>
    </location>
</feature>
<evidence type="ECO:0000256" key="2">
    <source>
        <dbReference type="SAM" id="MobiDB-lite"/>
    </source>
</evidence>
<dbReference type="PANTHER" id="PTHR46766:SF1">
    <property type="entry name" value="GLUTAMINE-RICH PROTEIN 2"/>
    <property type="match status" value="1"/>
</dbReference>
<feature type="coiled-coil region" evidence="1">
    <location>
        <begin position="295"/>
        <end position="329"/>
    </location>
</feature>
<evidence type="ECO:0000259" key="3">
    <source>
        <dbReference type="Pfam" id="PF16043"/>
    </source>
</evidence>
<feature type="region of interest" description="Disordered" evidence="2">
    <location>
        <begin position="807"/>
        <end position="855"/>
    </location>
</feature>
<sequence length="918" mass="101237">MAEDIETVQVLLPQILDLALGTPEVGSVNFNILHNFLHILLHQLNLTSKNVEYRGDNANRIKTALGLLKAGSNPVLQAYNITESEINNVNTENATETPNVPADDPSITLNHEQTVPSATPSAVPLATPTKTPSIVPSEVSSAMPSKAPSVVPSTKSSAKPAGSITGQIPPSIPSSKSSVIVPNLPEEITRINDRLTEVETNISYLNDDMAALQSRVGVEHQQTTASSISSKGIKSSEKSQQFVDDNKLSEQITPILEHTTSSIVTTEGSQNELSSSRRSTTSSTKGRSVIAGVDLVQLKADVIELQSELSEAKKKIEMIQSQMDQNNMKVVTETLEDNITTLQGDDVHLNELKPSGARGLVDQGSASRQSSQDTPTNEQADEMITAHEDEDSSDNAEERQSQAELTVSTGSKSQETVDDQNERMENLDETKIQLTETIQNMEKMYNEAVRNLESRVAELENEMKTLNETISTLQLGDTEGIREIQDFAKKMQDFHADIEKVNRTAARLFEEHENKETHTNVIIEQIELLKTIKADKEELEEALADKADAGIVSYDRFNIACDDLARGVEDTITKLTRQEYVWQQSLDAVQQEIDNKLDKVEISPIREFVNNRLQSLQDKIKELAEERRDNEAAGTRKVLTGLQCISCDKNAVMKIEPGPNYNHNTGPFARNIKPYSSCKMDLVKKQQKKCPGRNMNQFNAAMLEMGKTTKPPCLSRGGVIDNVSREYLCNRYCGGSHTVTTAQQRIMRMGHFLAQWGPEVVEMTPGVVRGTDGQLYHSTPMPAGASAANYPDVCGPTMPTKNTTCCGMQNSNSTNQQSQRNRTFQATELQPAPQRRANQKDQKRGEGSVFQSTRRLNSKKIAEIPKNDRPVQITLDNPMTSSSVPLVQQNVVNGDAYFNTTPGEIDDDNYKAAPSEVI</sequence>
<feature type="compositionally biased region" description="Polar residues" evidence="2">
    <location>
        <begin position="364"/>
        <end position="378"/>
    </location>
</feature>
<accession>A0AA39FXV3</accession>
<proteinExistence type="predicted"/>
<dbReference type="EMBL" id="JAQQBS010000001">
    <property type="protein sequence ID" value="KAK0177824.1"/>
    <property type="molecule type" value="Genomic_DNA"/>
</dbReference>
<feature type="coiled-coil region" evidence="1">
    <location>
        <begin position="606"/>
        <end position="633"/>
    </location>
</feature>
<feature type="region of interest" description="Disordered" evidence="2">
    <location>
        <begin position="349"/>
        <end position="431"/>
    </location>
</feature>
<keyword evidence="1" id="KW-0175">Coiled coil</keyword>
<protein>
    <recommendedName>
        <fullName evidence="3">DUF4795 domain-containing protein</fullName>
    </recommendedName>
</protein>
<dbReference type="PANTHER" id="PTHR46766">
    <property type="entry name" value="GLUTAMINE-RICH PROTEIN 2"/>
    <property type="match status" value="1"/>
</dbReference>
<dbReference type="Proteomes" id="UP001168990">
    <property type="component" value="Unassembled WGS sequence"/>
</dbReference>
<feature type="region of interest" description="Disordered" evidence="2">
    <location>
        <begin position="259"/>
        <end position="286"/>
    </location>
</feature>
<dbReference type="Pfam" id="PF16043">
    <property type="entry name" value="DUF4795"/>
    <property type="match status" value="1"/>
</dbReference>
<evidence type="ECO:0000313" key="5">
    <source>
        <dbReference type="Proteomes" id="UP001168990"/>
    </source>
</evidence>
<feature type="compositionally biased region" description="Polar residues" evidence="2">
    <location>
        <begin position="259"/>
        <end position="273"/>
    </location>
</feature>
<feature type="region of interest" description="Disordered" evidence="2">
    <location>
        <begin position="114"/>
        <end position="178"/>
    </location>
</feature>
<feature type="compositionally biased region" description="Polar residues" evidence="2">
    <location>
        <begin position="128"/>
        <end position="143"/>
    </location>
</feature>
<evidence type="ECO:0000256" key="1">
    <source>
        <dbReference type="SAM" id="Coils"/>
    </source>
</evidence>
<feature type="coiled-coil region" evidence="1">
    <location>
        <begin position="522"/>
        <end position="549"/>
    </location>
</feature>
<dbReference type="InterPro" id="IPR032013">
    <property type="entry name" value="DUF4795"/>
</dbReference>
<keyword evidence="5" id="KW-1185">Reference proteome</keyword>
<name>A0AA39FXV3_9HYME</name>
<comment type="caution">
    <text evidence="4">The sequence shown here is derived from an EMBL/GenBank/DDBJ whole genome shotgun (WGS) entry which is preliminary data.</text>
</comment>
<reference evidence="4" key="1">
    <citation type="journal article" date="2023" name="bioRxiv">
        <title>Scaffold-level genome assemblies of two parasitoid biocontrol wasps reveal the parthenogenesis mechanism and an associated novel virus.</title>
        <authorList>
            <person name="Inwood S."/>
            <person name="Skelly J."/>
            <person name="Guhlin J."/>
            <person name="Harrop T."/>
            <person name="Goldson S."/>
            <person name="Dearden P."/>
        </authorList>
    </citation>
    <scope>NUCLEOTIDE SEQUENCE</scope>
    <source>
        <strain evidence="4">Irish</strain>
        <tissue evidence="4">Whole body</tissue>
    </source>
</reference>
<gene>
    <name evidence="4" type="ORF">PV328_001833</name>
</gene>
<feature type="domain" description="DUF4795" evidence="3">
    <location>
        <begin position="482"/>
        <end position="656"/>
    </location>
</feature>
<organism evidence="4 5">
    <name type="scientific">Microctonus aethiopoides</name>
    <dbReference type="NCBI Taxonomy" id="144406"/>
    <lineage>
        <taxon>Eukaryota</taxon>
        <taxon>Metazoa</taxon>
        <taxon>Ecdysozoa</taxon>
        <taxon>Arthropoda</taxon>
        <taxon>Hexapoda</taxon>
        <taxon>Insecta</taxon>
        <taxon>Pterygota</taxon>
        <taxon>Neoptera</taxon>
        <taxon>Endopterygota</taxon>
        <taxon>Hymenoptera</taxon>
        <taxon>Apocrita</taxon>
        <taxon>Ichneumonoidea</taxon>
        <taxon>Braconidae</taxon>
        <taxon>Euphorinae</taxon>
        <taxon>Microctonus</taxon>
    </lineage>
</organism>
<dbReference type="AlphaFoldDB" id="A0AA39FXV3"/>
<reference evidence="4" key="2">
    <citation type="submission" date="2023-03" db="EMBL/GenBank/DDBJ databases">
        <authorList>
            <person name="Inwood S.N."/>
            <person name="Skelly J.G."/>
            <person name="Guhlin J."/>
            <person name="Harrop T.W.R."/>
            <person name="Goldson S.G."/>
            <person name="Dearden P.K."/>
        </authorList>
    </citation>
    <scope>NUCLEOTIDE SEQUENCE</scope>
    <source>
        <strain evidence="4">Irish</strain>
        <tissue evidence="4">Whole body</tissue>
    </source>
</reference>
<feature type="compositionally biased region" description="Low complexity" evidence="2">
    <location>
        <begin position="809"/>
        <end position="823"/>
    </location>
</feature>
<feature type="compositionally biased region" description="Basic and acidic residues" evidence="2">
    <location>
        <begin position="420"/>
        <end position="431"/>
    </location>
</feature>